<sequence>MAKAPAVTSIFPAGGKLGSTFELTTAESPAPWPVAAWTSHPGIKLEPVKDKKGVYKTTIASDTPVGPHLVRFYNIDGSSQPRIFFVGMADETAEVEPNDKLDDGQFLNKTPVVVNGRLDKTGDVDTFSFRANKGDWIVAQCHAYSIDSPIDAFLHLHDEEGNKVAFAPDTQNLDPLLAWQATKSGTYALTFAGLVFPFNASARFHGSPHTVYRMTISTGPFARNTYPLGVERGGKTPVHLVGWGFEKYQAARAAMVVATSAGSTTWVSGNSLASPVPVVVGRLPGHRETEPNNSND</sequence>
<dbReference type="EMBL" id="UINC01039392">
    <property type="protein sequence ID" value="SVB37807.1"/>
    <property type="molecule type" value="Genomic_DNA"/>
</dbReference>
<protein>
    <recommendedName>
        <fullName evidence="2">Peptidase C-terminal archaeal/bacterial domain-containing protein</fullName>
    </recommendedName>
</protein>
<dbReference type="AlphaFoldDB" id="A0A382DJL4"/>
<organism evidence="1">
    <name type="scientific">marine metagenome</name>
    <dbReference type="NCBI Taxonomy" id="408172"/>
    <lineage>
        <taxon>unclassified sequences</taxon>
        <taxon>metagenomes</taxon>
        <taxon>ecological metagenomes</taxon>
    </lineage>
</organism>
<gene>
    <name evidence="1" type="ORF">METZ01_LOCUS190661</name>
</gene>
<name>A0A382DJL4_9ZZZZ</name>
<proteinExistence type="predicted"/>
<evidence type="ECO:0000313" key="1">
    <source>
        <dbReference type="EMBL" id="SVB37807.1"/>
    </source>
</evidence>
<accession>A0A382DJL4</accession>
<reference evidence="1" key="1">
    <citation type="submission" date="2018-05" db="EMBL/GenBank/DDBJ databases">
        <authorList>
            <person name="Lanie J.A."/>
            <person name="Ng W.-L."/>
            <person name="Kazmierczak K.M."/>
            <person name="Andrzejewski T.M."/>
            <person name="Davidsen T.M."/>
            <person name="Wayne K.J."/>
            <person name="Tettelin H."/>
            <person name="Glass J.I."/>
            <person name="Rusch D."/>
            <person name="Podicherti R."/>
            <person name="Tsui H.-C.T."/>
            <person name="Winkler M.E."/>
        </authorList>
    </citation>
    <scope>NUCLEOTIDE SEQUENCE</scope>
</reference>
<evidence type="ECO:0008006" key="2">
    <source>
        <dbReference type="Google" id="ProtNLM"/>
    </source>
</evidence>
<feature type="non-terminal residue" evidence="1">
    <location>
        <position position="296"/>
    </location>
</feature>
<dbReference type="Gene3D" id="2.60.120.380">
    <property type="match status" value="1"/>
</dbReference>